<protein>
    <submittedName>
        <fullName evidence="1">Uncharacterized protein</fullName>
    </submittedName>
</protein>
<gene>
    <name evidence="1" type="ORF">LCGC14_0548980</name>
</gene>
<sequence>MRNMLNPRRFSRVWNAGQQGLVVADATAVMLADRQFELFGTNVVDGAVTYVDDHGLLLTTQGAGLDQVILFPSDAGDNRSVFREYNWGPENETSFETVIRTGAFANVVSWWAGLALTTPATIVVGDDNDEIQFLAVQGTDTTWQCATSVGGTDTISDSGIACEATTVYHLAIRFDKERRPHFFINEMEVAVGPVCTAGTAVLPRVAIEEGSAAGKLMHVRSIAMARNWGVN</sequence>
<accession>A0A0F9RQG5</accession>
<comment type="caution">
    <text evidence="1">The sequence shown here is derived from an EMBL/GenBank/DDBJ whole genome shotgun (WGS) entry which is preliminary data.</text>
</comment>
<proteinExistence type="predicted"/>
<name>A0A0F9RQG5_9ZZZZ</name>
<organism evidence="1">
    <name type="scientific">marine sediment metagenome</name>
    <dbReference type="NCBI Taxonomy" id="412755"/>
    <lineage>
        <taxon>unclassified sequences</taxon>
        <taxon>metagenomes</taxon>
        <taxon>ecological metagenomes</taxon>
    </lineage>
</organism>
<dbReference type="AlphaFoldDB" id="A0A0F9RQG5"/>
<reference evidence="1" key="1">
    <citation type="journal article" date="2015" name="Nature">
        <title>Complex archaea that bridge the gap between prokaryotes and eukaryotes.</title>
        <authorList>
            <person name="Spang A."/>
            <person name="Saw J.H."/>
            <person name="Jorgensen S.L."/>
            <person name="Zaremba-Niedzwiedzka K."/>
            <person name="Martijn J."/>
            <person name="Lind A.E."/>
            <person name="van Eijk R."/>
            <person name="Schleper C."/>
            <person name="Guy L."/>
            <person name="Ettema T.J."/>
        </authorList>
    </citation>
    <scope>NUCLEOTIDE SEQUENCE</scope>
</reference>
<dbReference type="EMBL" id="LAZR01000749">
    <property type="protein sequence ID" value="KKN58720.1"/>
    <property type="molecule type" value="Genomic_DNA"/>
</dbReference>
<evidence type="ECO:0000313" key="1">
    <source>
        <dbReference type="EMBL" id="KKN58720.1"/>
    </source>
</evidence>